<keyword evidence="2" id="KW-1185">Reference proteome</keyword>
<gene>
    <name evidence="1" type="ORF">FA13DRAFT_932107</name>
</gene>
<dbReference type="EMBL" id="QPFP01000040">
    <property type="protein sequence ID" value="TEB27351.1"/>
    <property type="molecule type" value="Genomic_DNA"/>
</dbReference>
<proteinExistence type="predicted"/>
<comment type="caution">
    <text evidence="1">The sequence shown here is derived from an EMBL/GenBank/DDBJ whole genome shotgun (WGS) entry which is preliminary data.</text>
</comment>
<name>A0A4Y7T050_COPMI</name>
<dbReference type="AlphaFoldDB" id="A0A4Y7T050"/>
<sequence>MQKDQQYRVTLDHLHSFAELKRSTRLLLHLDLEDADLGPQVGWCHKGYGGIGEEFTNYAGGDSAGCGETLNSTPSLYHHLRDGRYLRWPMVG</sequence>
<protein>
    <submittedName>
        <fullName evidence="1">Uncharacterized protein</fullName>
    </submittedName>
</protein>
<accession>A0A4Y7T050</accession>
<reference evidence="1 2" key="1">
    <citation type="journal article" date="2019" name="Nat. Ecol. Evol.">
        <title>Megaphylogeny resolves global patterns of mushroom evolution.</title>
        <authorList>
            <person name="Varga T."/>
            <person name="Krizsan K."/>
            <person name="Foldi C."/>
            <person name="Dima B."/>
            <person name="Sanchez-Garcia M."/>
            <person name="Sanchez-Ramirez S."/>
            <person name="Szollosi G.J."/>
            <person name="Szarkandi J.G."/>
            <person name="Papp V."/>
            <person name="Albert L."/>
            <person name="Andreopoulos W."/>
            <person name="Angelini C."/>
            <person name="Antonin V."/>
            <person name="Barry K.W."/>
            <person name="Bougher N.L."/>
            <person name="Buchanan P."/>
            <person name="Buyck B."/>
            <person name="Bense V."/>
            <person name="Catcheside P."/>
            <person name="Chovatia M."/>
            <person name="Cooper J."/>
            <person name="Damon W."/>
            <person name="Desjardin D."/>
            <person name="Finy P."/>
            <person name="Geml J."/>
            <person name="Haridas S."/>
            <person name="Hughes K."/>
            <person name="Justo A."/>
            <person name="Karasinski D."/>
            <person name="Kautmanova I."/>
            <person name="Kiss B."/>
            <person name="Kocsube S."/>
            <person name="Kotiranta H."/>
            <person name="LaButti K.M."/>
            <person name="Lechner B.E."/>
            <person name="Liimatainen K."/>
            <person name="Lipzen A."/>
            <person name="Lukacs Z."/>
            <person name="Mihaltcheva S."/>
            <person name="Morgado L.N."/>
            <person name="Niskanen T."/>
            <person name="Noordeloos M.E."/>
            <person name="Ohm R.A."/>
            <person name="Ortiz-Santana B."/>
            <person name="Ovrebo C."/>
            <person name="Racz N."/>
            <person name="Riley R."/>
            <person name="Savchenko A."/>
            <person name="Shiryaev A."/>
            <person name="Soop K."/>
            <person name="Spirin V."/>
            <person name="Szebenyi C."/>
            <person name="Tomsovsky M."/>
            <person name="Tulloss R.E."/>
            <person name="Uehling J."/>
            <person name="Grigoriev I.V."/>
            <person name="Vagvolgyi C."/>
            <person name="Papp T."/>
            <person name="Martin F.M."/>
            <person name="Miettinen O."/>
            <person name="Hibbett D.S."/>
            <person name="Nagy L.G."/>
        </authorList>
    </citation>
    <scope>NUCLEOTIDE SEQUENCE [LARGE SCALE GENOMIC DNA]</scope>
    <source>
        <strain evidence="1 2">FP101781</strain>
    </source>
</reference>
<evidence type="ECO:0000313" key="2">
    <source>
        <dbReference type="Proteomes" id="UP000298030"/>
    </source>
</evidence>
<organism evidence="1 2">
    <name type="scientific">Coprinellus micaceus</name>
    <name type="common">Glistening ink-cap mushroom</name>
    <name type="synonym">Coprinus micaceus</name>
    <dbReference type="NCBI Taxonomy" id="71717"/>
    <lineage>
        <taxon>Eukaryota</taxon>
        <taxon>Fungi</taxon>
        <taxon>Dikarya</taxon>
        <taxon>Basidiomycota</taxon>
        <taxon>Agaricomycotina</taxon>
        <taxon>Agaricomycetes</taxon>
        <taxon>Agaricomycetidae</taxon>
        <taxon>Agaricales</taxon>
        <taxon>Agaricineae</taxon>
        <taxon>Psathyrellaceae</taxon>
        <taxon>Coprinellus</taxon>
    </lineage>
</organism>
<evidence type="ECO:0000313" key="1">
    <source>
        <dbReference type="EMBL" id="TEB27351.1"/>
    </source>
</evidence>
<dbReference type="Proteomes" id="UP000298030">
    <property type="component" value="Unassembled WGS sequence"/>
</dbReference>